<dbReference type="InterPro" id="IPR045396">
    <property type="entry name" value="DUF6517"/>
</dbReference>
<organism evidence="1 2">
    <name type="scientific">Natrinema ejinorense</name>
    <dbReference type="NCBI Taxonomy" id="373386"/>
    <lineage>
        <taxon>Archaea</taxon>
        <taxon>Methanobacteriati</taxon>
        <taxon>Methanobacteriota</taxon>
        <taxon>Stenosarchaea group</taxon>
        <taxon>Halobacteria</taxon>
        <taxon>Halobacteriales</taxon>
        <taxon>Natrialbaceae</taxon>
        <taxon>Natrinema</taxon>
    </lineage>
</organism>
<dbReference type="Proteomes" id="UP000219689">
    <property type="component" value="Unassembled WGS sequence"/>
</dbReference>
<dbReference type="EMBL" id="NXNI01000001">
    <property type="protein sequence ID" value="PCR90171.1"/>
    <property type="molecule type" value="Genomic_DNA"/>
</dbReference>
<dbReference type="Pfam" id="PF20127">
    <property type="entry name" value="DUF6517"/>
    <property type="match status" value="1"/>
</dbReference>
<gene>
    <name evidence="1" type="ORF">CP557_06215</name>
</gene>
<reference evidence="1 2" key="1">
    <citation type="submission" date="2017-09" db="EMBL/GenBank/DDBJ databases">
        <title>Genome sequences of Natrinema ejinorence JCM 13890T.</title>
        <authorList>
            <person name="Roh S.W."/>
            <person name="Kim Y.B."/>
            <person name="Kim J.Y."/>
        </authorList>
    </citation>
    <scope>NUCLEOTIDE SEQUENCE [LARGE SCALE GENOMIC DNA]</scope>
    <source>
        <strain evidence="1 2">JCM 13890</strain>
    </source>
</reference>
<protein>
    <submittedName>
        <fullName evidence="1">Uncharacterized protein</fullName>
    </submittedName>
</protein>
<name>A0A2A5QTK6_9EURY</name>
<keyword evidence="2" id="KW-1185">Reference proteome</keyword>
<dbReference type="RefSeq" id="WP_097379115.1">
    <property type="nucleotide sequence ID" value="NZ_NXNI01000001.1"/>
</dbReference>
<evidence type="ECO:0000313" key="1">
    <source>
        <dbReference type="EMBL" id="PCR90171.1"/>
    </source>
</evidence>
<dbReference type="PROSITE" id="PS51257">
    <property type="entry name" value="PROKAR_LIPOPROTEIN"/>
    <property type="match status" value="1"/>
</dbReference>
<dbReference type="OrthoDB" id="205286at2157"/>
<proteinExistence type="predicted"/>
<comment type="caution">
    <text evidence="1">The sequence shown here is derived from an EMBL/GenBank/DDBJ whole genome shotgun (WGS) entry which is preliminary data.</text>
</comment>
<sequence length="236" mass="25379">MKRRLFIGVLAAGGVGTAAGCLSGIADEATTFTAAPALVDEDAASEVGYEYQGTRRRVDEEQVGGEDIEATSYLSLYDRSIELPTEQFGDDPLRAGVFGVITTPQVSIAGEDFNPVSDLSNRELADRIQGHYEGLELDRAVGGRALEALGERFPIQSYGGTATLQDQYAVDVTLDIVQREHEDDHIVVAAIYPAADLLPEGPEQPRIDTLVQGLESYDDLEVEIVEGGDWNGSNDS</sequence>
<accession>A0A2A5QTK6</accession>
<dbReference type="AlphaFoldDB" id="A0A2A5QTK6"/>
<evidence type="ECO:0000313" key="2">
    <source>
        <dbReference type="Proteomes" id="UP000219689"/>
    </source>
</evidence>